<dbReference type="Gene3D" id="3.30.450.20">
    <property type="entry name" value="PAS domain"/>
    <property type="match status" value="1"/>
</dbReference>
<keyword evidence="2" id="KW-0808">Transferase</keyword>
<dbReference type="Gene3D" id="3.30.70.270">
    <property type="match status" value="1"/>
</dbReference>
<dbReference type="RefSeq" id="WP_275845942.1">
    <property type="nucleotide sequence ID" value="NZ_CP135996.1"/>
</dbReference>
<protein>
    <submittedName>
        <fullName evidence="2">GGDEF domain-containing protein</fullName>
        <ecNumber evidence="2">2.7.7.65</ecNumber>
    </submittedName>
</protein>
<dbReference type="InterPro" id="IPR043128">
    <property type="entry name" value="Rev_trsase/Diguanyl_cyclase"/>
</dbReference>
<dbReference type="SMART" id="SM00267">
    <property type="entry name" value="GGDEF"/>
    <property type="match status" value="1"/>
</dbReference>
<dbReference type="AlphaFoldDB" id="A0AA97D9Y2"/>
<dbReference type="PANTHER" id="PTHR46663:SF2">
    <property type="entry name" value="GGDEF DOMAIN-CONTAINING PROTEIN"/>
    <property type="match status" value="1"/>
</dbReference>
<dbReference type="InterPro" id="IPR035965">
    <property type="entry name" value="PAS-like_dom_sf"/>
</dbReference>
<keyword evidence="2" id="KW-0548">Nucleotidyltransferase</keyword>
<dbReference type="EMBL" id="CP135996">
    <property type="protein sequence ID" value="WOC32981.1"/>
    <property type="molecule type" value="Genomic_DNA"/>
</dbReference>
<dbReference type="Pfam" id="PF00990">
    <property type="entry name" value="GGDEF"/>
    <property type="match status" value="1"/>
</dbReference>
<dbReference type="CDD" id="cd01949">
    <property type="entry name" value="GGDEF"/>
    <property type="match status" value="1"/>
</dbReference>
<reference evidence="3" key="1">
    <citation type="submission" date="2024-06" db="EMBL/GenBank/DDBJ databases">
        <title>Caproicibacterium argilliputei sp. nov, a novel caproic acid producing anaerobic bacterium isolated from pit mud.</title>
        <authorList>
            <person name="Zeng C."/>
        </authorList>
    </citation>
    <scope>NUCLEOTIDE SEQUENCE [LARGE SCALE GENOMIC DNA]</scope>
    <source>
        <strain evidence="3">ZCY20-5</strain>
    </source>
</reference>
<accession>A0AA97D9Y2</accession>
<evidence type="ECO:0000313" key="3">
    <source>
        <dbReference type="Proteomes" id="UP001300604"/>
    </source>
</evidence>
<dbReference type="NCBIfam" id="TIGR00254">
    <property type="entry name" value="GGDEF"/>
    <property type="match status" value="1"/>
</dbReference>
<dbReference type="SUPFAM" id="SSF55785">
    <property type="entry name" value="PYP-like sensor domain (PAS domain)"/>
    <property type="match status" value="1"/>
</dbReference>
<dbReference type="Proteomes" id="UP001300604">
    <property type="component" value="Chromosome"/>
</dbReference>
<feature type="domain" description="GGDEF" evidence="1">
    <location>
        <begin position="454"/>
        <end position="584"/>
    </location>
</feature>
<gene>
    <name evidence="2" type="ORF">PXC00_03625</name>
</gene>
<dbReference type="SUPFAM" id="SSF55073">
    <property type="entry name" value="Nucleotide cyclase"/>
    <property type="match status" value="1"/>
</dbReference>
<dbReference type="InterPro" id="IPR029787">
    <property type="entry name" value="Nucleotide_cyclase"/>
</dbReference>
<evidence type="ECO:0000313" key="2">
    <source>
        <dbReference type="EMBL" id="WOC32981.1"/>
    </source>
</evidence>
<dbReference type="KEGG" id="carl:PXC00_03625"/>
<dbReference type="GO" id="GO:0052621">
    <property type="term" value="F:diguanylate cyclase activity"/>
    <property type="evidence" value="ECO:0007669"/>
    <property type="project" value="UniProtKB-EC"/>
</dbReference>
<dbReference type="PROSITE" id="PS50887">
    <property type="entry name" value="GGDEF"/>
    <property type="match status" value="1"/>
</dbReference>
<dbReference type="InterPro" id="IPR052163">
    <property type="entry name" value="DGC-Regulatory_Protein"/>
</dbReference>
<organism evidence="2 3">
    <name type="scientific">Caproicibacterium argilliputei</name>
    <dbReference type="NCBI Taxonomy" id="3030016"/>
    <lineage>
        <taxon>Bacteria</taxon>
        <taxon>Bacillati</taxon>
        <taxon>Bacillota</taxon>
        <taxon>Clostridia</taxon>
        <taxon>Eubacteriales</taxon>
        <taxon>Oscillospiraceae</taxon>
        <taxon>Caproicibacterium</taxon>
    </lineage>
</organism>
<dbReference type="EC" id="2.7.7.65" evidence="2"/>
<keyword evidence="3" id="KW-1185">Reference proteome</keyword>
<name>A0AA97D9Y2_9FIRM</name>
<proteinExistence type="predicted"/>
<sequence length="584" mass="66891">MLRYNSYRKEEWSSAMVDVRKPQKDLDDTIRQDTTLNTVPCGLCRVALDETLNVLEANDRFYALFRYTRPQALQAGFTSLCFILPETDLTLLLEDLHRALAQHQDLFEKEVYADCRNGLRKAVLMRCYLQRSPQSGLLWSFMDLTRQKQMQRKVRLSEEMCKAASRQFHTILGYYDLTSHSLTFVYTIDSDWEFPSVLYDLPDSILGSDLLTPSSKRELRRFFDLLNAGKPFGQCVLQARKSLSSHFLWFCLKYVYAPASDNMGAHAIITIQDITAEREKEIAYEKWLQNYAELRHDCTAYFECDLTDDHLEKIESSSRVILEMCSGISTYSGLHAHAAFHLIYVDDKNRFFQMFTREHLLSVYYTGQYRASLEFRYATDTTTQPTWYSVTAQLVSDPYVKSVRAFLTVKNIDAEKREQLQLEKSSQTDSLTGLLNRRTLTERVCQALLVRSECIQAFVIVDLDHFKHINDSNGHQFGDKVIKDVSEVLQACAAPTDICGRLGGDEFVLFLQNIPTEKQLAEQISMLSAHICHRYANGISVSACMGVALVPTAGTTFEELYKKSDTALYHAKHIGAGNYVFADC</sequence>
<reference evidence="2 3" key="2">
    <citation type="submission" date="2024-06" db="EMBL/GenBank/DDBJ databases">
        <title>Caproicibacterium argilliputei sp. nov, a novel caproic acid producing anaerobic bacterium isolated from pit mud.</title>
        <authorList>
            <person name="Xia S."/>
        </authorList>
    </citation>
    <scope>NUCLEOTIDE SEQUENCE [LARGE SCALE GENOMIC DNA]</scope>
    <source>
        <strain evidence="2 3">ZCY20-5</strain>
    </source>
</reference>
<evidence type="ECO:0000259" key="1">
    <source>
        <dbReference type="PROSITE" id="PS50887"/>
    </source>
</evidence>
<dbReference type="PANTHER" id="PTHR46663">
    <property type="entry name" value="DIGUANYLATE CYCLASE DGCT-RELATED"/>
    <property type="match status" value="1"/>
</dbReference>
<dbReference type="InterPro" id="IPR000160">
    <property type="entry name" value="GGDEF_dom"/>
</dbReference>